<reference evidence="2 3" key="1">
    <citation type="submission" date="2017-11" db="EMBL/GenBank/DDBJ databases">
        <title>Genome sequence of Pantoea cypripedii NE1.</title>
        <authorList>
            <person name="Nascimento F.X."/>
        </authorList>
    </citation>
    <scope>NUCLEOTIDE SEQUENCE [LARGE SCALE GENOMIC DNA]</scope>
    <source>
        <strain evidence="2 3">NE1</strain>
    </source>
</reference>
<dbReference type="Proteomes" id="UP000502005">
    <property type="component" value="Chromosome"/>
</dbReference>
<feature type="compositionally biased region" description="Basic and acidic residues" evidence="1">
    <location>
        <begin position="253"/>
        <end position="266"/>
    </location>
</feature>
<accession>A0A6B9FZM1</accession>
<feature type="region of interest" description="Disordered" evidence="1">
    <location>
        <begin position="252"/>
        <end position="321"/>
    </location>
</feature>
<proteinExistence type="predicted"/>
<evidence type="ECO:0000313" key="2">
    <source>
        <dbReference type="EMBL" id="QGY29762.1"/>
    </source>
</evidence>
<feature type="compositionally biased region" description="Polar residues" evidence="1">
    <location>
        <begin position="292"/>
        <end position="305"/>
    </location>
</feature>
<evidence type="ECO:0000256" key="1">
    <source>
        <dbReference type="SAM" id="MobiDB-lite"/>
    </source>
</evidence>
<evidence type="ECO:0000313" key="3">
    <source>
        <dbReference type="Proteomes" id="UP000502005"/>
    </source>
</evidence>
<name>A0A6B9FZM1_PANCY</name>
<dbReference type="EMBL" id="CP024768">
    <property type="protein sequence ID" value="QGY29762.1"/>
    <property type="molecule type" value="Genomic_DNA"/>
</dbReference>
<dbReference type="AlphaFoldDB" id="A0A6B9FZM1"/>
<gene>
    <name evidence="2" type="ORF">CUN67_12815</name>
</gene>
<sequence length="591" mass="61471">MSLLYDPQLEGELDANGGERLRRIDAGAFQGVGTGIETGLENAGTSLSRIAANVGNVQMRVSGAEMLAGAALTGSDDAENAGATMATAPAPTESQLPQYKAFDSEQVGTVGTILGGLAQQTPSLVAMTFNPVAGAVLAAAQGQTEAKAEGARLGLTGSDLEDYGGVGGLTAGIGAAIPGFAGFGRGAMLYGSRFLLGGTANTVTGELDRWGRAAILDDAGFHDQARQMRQSDAASRVTEFVLGGAFGLLGGRARGDEPAPAVRDDSPEPVTAPLNDAGTPAQEVPTARTPALNDQPSSDAYTSSLEGKASQLMSRGDRKVWQSEAANSQRIIDNLTQQRNDITSVEPKGSGKALSQARQQRASQLADIDRQIAEAQARLKDATDTLAPHMPGGELYEAKAELSRIQQRQREQQITYGSIHEDAATAHVLHDNYVTESAPGLATDGISETAHVRAMDSAGDSVQAGRAVDVSDHIDDNSIFLARGDIDAGTQARTEIAGDASQRIDRVAQAADSQAIPAPVKGEPRPGAISDVVDNPFAALREQATALRETHPDLADKLDAHLNEIEATHTTSTQEAQLYDVAAACALNYGN</sequence>
<protein>
    <submittedName>
        <fullName evidence="2">Uncharacterized protein</fullName>
    </submittedName>
</protein>
<feature type="region of interest" description="Disordered" evidence="1">
    <location>
        <begin position="337"/>
        <end position="357"/>
    </location>
</feature>
<organism evidence="2 3">
    <name type="scientific">Pantoea cypripedii</name>
    <name type="common">Pectobacterium cypripedii</name>
    <name type="synonym">Erwinia cypripedii</name>
    <dbReference type="NCBI Taxonomy" id="55209"/>
    <lineage>
        <taxon>Bacteria</taxon>
        <taxon>Pseudomonadati</taxon>
        <taxon>Pseudomonadota</taxon>
        <taxon>Gammaproteobacteria</taxon>
        <taxon>Enterobacterales</taxon>
        <taxon>Erwiniaceae</taxon>
        <taxon>Pantoea</taxon>
    </lineage>
</organism>
<dbReference type="RefSeq" id="WP_208715697.1">
    <property type="nucleotide sequence ID" value="NZ_CP024768.1"/>
</dbReference>